<comment type="cofactor">
    <cofactor evidence="1 6">
        <name>pyridoxal 5'-phosphate</name>
        <dbReference type="ChEBI" id="CHEBI:597326"/>
    </cofactor>
</comment>
<evidence type="ECO:0000256" key="2">
    <source>
        <dbReference type="ARBA" id="ARBA00007441"/>
    </source>
</evidence>
<keyword evidence="3 6" id="KW-0032">Aminotransferase</keyword>
<dbReference type="Proteomes" id="UP000266118">
    <property type="component" value="Chromosome"/>
</dbReference>
<name>A0A386HKM5_9BACT</name>
<keyword evidence="9" id="KW-1185">Reference proteome</keyword>
<protein>
    <recommendedName>
        <fullName evidence="6">Aminotransferase</fullName>
        <ecNumber evidence="6">2.6.1.-</ecNumber>
    </recommendedName>
</protein>
<evidence type="ECO:0000256" key="3">
    <source>
        <dbReference type="ARBA" id="ARBA00022576"/>
    </source>
</evidence>
<dbReference type="GO" id="GO:0006520">
    <property type="term" value="P:amino acid metabolic process"/>
    <property type="evidence" value="ECO:0007669"/>
    <property type="project" value="InterPro"/>
</dbReference>
<dbReference type="InterPro" id="IPR015421">
    <property type="entry name" value="PyrdxlP-dep_Trfase_major"/>
</dbReference>
<evidence type="ECO:0000256" key="5">
    <source>
        <dbReference type="ARBA" id="ARBA00022898"/>
    </source>
</evidence>
<dbReference type="InterPro" id="IPR004838">
    <property type="entry name" value="NHTrfase_class1_PyrdxlP-BS"/>
</dbReference>
<dbReference type="EMBL" id="CP032489">
    <property type="protein sequence ID" value="AYD46176.1"/>
    <property type="molecule type" value="Genomic_DNA"/>
</dbReference>
<accession>A0A386HKM5</accession>
<comment type="similarity">
    <text evidence="2 6">Belongs to the class-I pyridoxal-phosphate-dependent aminotransferase family.</text>
</comment>
<sequence length="396" mass="43627">MQLSSLLERFSEPETLKMAKLGRELRAQGVDVIDLSLGEPDFDTPSHIKEAAIKAINDNWSHYTPVPGFLDVREAACTKLKRDNNLDYNPTEIVVSTGAKQSLANAILALVDDGEEVIIPTPYWVTYSELVKIARGKVVEVRTSQASGFKITPQQLEAAITPKTKVFLFSSPCNPSGAVYNKEELKALAEVFKKHPNIFIISDEIYEFINYVGAHESIAQFEELKERIVIVNGLSKGFAMTGWRLGYTASSAIIAKAMEKIQGQTTSGTCSITQKAAVTALTGDLAATWDMTKEFTRRKKRVLELVKEIPGIECSEPDGAFYIFPDVSSFYGKSDGNVVVNNSADFSMYILNTAHVSSVMGAAFGEPDCVRFSFANNIENIERGWARIKDALAKLK</sequence>
<dbReference type="SUPFAM" id="SSF53383">
    <property type="entry name" value="PLP-dependent transferases"/>
    <property type="match status" value="1"/>
</dbReference>
<dbReference type="KEGG" id="ark:D6B99_00205"/>
<proteinExistence type="inferred from homology"/>
<dbReference type="InterPro" id="IPR015424">
    <property type="entry name" value="PyrdxlP-dep_Trfase"/>
</dbReference>
<dbReference type="OrthoDB" id="9802328at2"/>
<dbReference type="AlphaFoldDB" id="A0A386HKM5"/>
<dbReference type="GO" id="GO:0008483">
    <property type="term" value="F:transaminase activity"/>
    <property type="evidence" value="ECO:0007669"/>
    <property type="project" value="UniProtKB-KW"/>
</dbReference>
<evidence type="ECO:0000259" key="7">
    <source>
        <dbReference type="Pfam" id="PF00155"/>
    </source>
</evidence>
<dbReference type="InterPro" id="IPR050596">
    <property type="entry name" value="AspAT/PAT-like"/>
</dbReference>
<evidence type="ECO:0000256" key="1">
    <source>
        <dbReference type="ARBA" id="ARBA00001933"/>
    </source>
</evidence>
<dbReference type="RefSeq" id="WP_119983923.1">
    <property type="nucleotide sequence ID" value="NZ_CP032489.1"/>
</dbReference>
<dbReference type="InterPro" id="IPR015422">
    <property type="entry name" value="PyrdxlP-dep_Trfase_small"/>
</dbReference>
<organism evidence="8 9">
    <name type="scientific">Arachidicoccus soli</name>
    <dbReference type="NCBI Taxonomy" id="2341117"/>
    <lineage>
        <taxon>Bacteria</taxon>
        <taxon>Pseudomonadati</taxon>
        <taxon>Bacteroidota</taxon>
        <taxon>Chitinophagia</taxon>
        <taxon>Chitinophagales</taxon>
        <taxon>Chitinophagaceae</taxon>
        <taxon>Arachidicoccus</taxon>
    </lineage>
</organism>
<dbReference type="Gene3D" id="3.90.1150.10">
    <property type="entry name" value="Aspartate Aminotransferase, domain 1"/>
    <property type="match status" value="1"/>
</dbReference>
<dbReference type="FunFam" id="3.40.640.10:FF:000033">
    <property type="entry name" value="Aspartate aminotransferase"/>
    <property type="match status" value="1"/>
</dbReference>
<feature type="domain" description="Aminotransferase class I/classII large" evidence="7">
    <location>
        <begin position="31"/>
        <end position="387"/>
    </location>
</feature>
<keyword evidence="5" id="KW-0663">Pyridoxal phosphate</keyword>
<dbReference type="Pfam" id="PF00155">
    <property type="entry name" value="Aminotran_1_2"/>
    <property type="match status" value="1"/>
</dbReference>
<keyword evidence="4 6" id="KW-0808">Transferase</keyword>
<dbReference type="PANTHER" id="PTHR46383">
    <property type="entry name" value="ASPARTATE AMINOTRANSFERASE"/>
    <property type="match status" value="1"/>
</dbReference>
<dbReference type="InterPro" id="IPR004839">
    <property type="entry name" value="Aminotransferase_I/II_large"/>
</dbReference>
<dbReference type="CDD" id="cd00609">
    <property type="entry name" value="AAT_like"/>
    <property type="match status" value="1"/>
</dbReference>
<dbReference type="PANTHER" id="PTHR46383:SF1">
    <property type="entry name" value="ASPARTATE AMINOTRANSFERASE"/>
    <property type="match status" value="1"/>
</dbReference>
<evidence type="ECO:0000256" key="6">
    <source>
        <dbReference type="RuleBase" id="RU000481"/>
    </source>
</evidence>
<gene>
    <name evidence="8" type="ORF">D6B99_00205</name>
</gene>
<evidence type="ECO:0000313" key="9">
    <source>
        <dbReference type="Proteomes" id="UP000266118"/>
    </source>
</evidence>
<dbReference type="GO" id="GO:0030170">
    <property type="term" value="F:pyridoxal phosphate binding"/>
    <property type="evidence" value="ECO:0007669"/>
    <property type="project" value="InterPro"/>
</dbReference>
<dbReference type="Gene3D" id="3.40.640.10">
    <property type="entry name" value="Type I PLP-dependent aspartate aminotransferase-like (Major domain)"/>
    <property type="match status" value="1"/>
</dbReference>
<reference evidence="8 9" key="1">
    <citation type="submission" date="2018-09" db="EMBL/GenBank/DDBJ databases">
        <title>Arachidicoccus sp. nov., a bacterium isolated from soil.</title>
        <authorList>
            <person name="Weon H.-Y."/>
            <person name="Kwon S.-W."/>
            <person name="Lee S.A."/>
        </authorList>
    </citation>
    <scope>NUCLEOTIDE SEQUENCE [LARGE SCALE GENOMIC DNA]</scope>
    <source>
        <strain evidence="8 9">KIS59-12</strain>
    </source>
</reference>
<dbReference type="PROSITE" id="PS00105">
    <property type="entry name" value="AA_TRANSFER_CLASS_1"/>
    <property type="match status" value="1"/>
</dbReference>
<evidence type="ECO:0000256" key="4">
    <source>
        <dbReference type="ARBA" id="ARBA00022679"/>
    </source>
</evidence>
<dbReference type="EC" id="2.6.1.-" evidence="6"/>
<evidence type="ECO:0000313" key="8">
    <source>
        <dbReference type="EMBL" id="AYD46176.1"/>
    </source>
</evidence>